<comment type="similarity">
    <text evidence="1">Belongs to the shaker potassium channel beta subunit family.</text>
</comment>
<proteinExistence type="inferred from homology"/>
<dbReference type="GO" id="GO:0016491">
    <property type="term" value="F:oxidoreductase activity"/>
    <property type="evidence" value="ECO:0007669"/>
    <property type="project" value="UniProtKB-KW"/>
</dbReference>
<evidence type="ECO:0000256" key="2">
    <source>
        <dbReference type="ARBA" id="ARBA00022857"/>
    </source>
</evidence>
<dbReference type="InterPro" id="IPR036812">
    <property type="entry name" value="NAD(P)_OxRdtase_dom_sf"/>
</dbReference>
<sequence length="125" mass="14229">MDFVNLYKKYKFGLTTWSPLKFGLLTGKYGSGIPEGSRLSEQYHVNLLNGEFEEKLALAWVTSNERVSTTIIGATSFKQLEENLKALEVVPKLTEEVKARIDSIVTYKLKLPTHEPSATHRHKYL</sequence>
<dbReference type="AlphaFoldDB" id="A0A8K1FGN1"/>
<keyword evidence="6" id="KW-1185">Reference proteome</keyword>
<dbReference type="PANTHER" id="PTHR43150">
    <property type="entry name" value="HYPERKINETIC, ISOFORM M"/>
    <property type="match status" value="1"/>
</dbReference>
<evidence type="ECO:0000259" key="4">
    <source>
        <dbReference type="Pfam" id="PF00248"/>
    </source>
</evidence>
<dbReference type="InterPro" id="IPR023210">
    <property type="entry name" value="NADP_OxRdtase_dom"/>
</dbReference>
<keyword evidence="2" id="KW-0521">NADP</keyword>
<evidence type="ECO:0000256" key="3">
    <source>
        <dbReference type="ARBA" id="ARBA00023002"/>
    </source>
</evidence>
<dbReference type="Gene3D" id="3.20.20.100">
    <property type="entry name" value="NADP-dependent oxidoreductase domain"/>
    <property type="match status" value="1"/>
</dbReference>
<dbReference type="SUPFAM" id="SSF51430">
    <property type="entry name" value="NAD(P)-linked oxidoreductase"/>
    <property type="match status" value="1"/>
</dbReference>
<comment type="caution">
    <text evidence="5">The sequence shown here is derived from an EMBL/GenBank/DDBJ whole genome shotgun (WGS) entry which is preliminary data.</text>
</comment>
<name>A0A8K1FGN1_PYTOL</name>
<gene>
    <name evidence="5" type="ORF">Poli38472_007022</name>
</gene>
<reference evidence="5" key="1">
    <citation type="submission" date="2019-03" db="EMBL/GenBank/DDBJ databases">
        <title>Long read genome sequence of the mycoparasitic Pythium oligandrum ATCC 38472 isolated from sugarbeet rhizosphere.</title>
        <authorList>
            <person name="Gaulin E."/>
        </authorList>
    </citation>
    <scope>NUCLEOTIDE SEQUENCE</scope>
    <source>
        <strain evidence="5">ATCC 38472_TT</strain>
    </source>
</reference>
<dbReference type="EMBL" id="SPLM01000110">
    <property type="protein sequence ID" value="TMW58877.1"/>
    <property type="molecule type" value="Genomic_DNA"/>
</dbReference>
<feature type="domain" description="NADP-dependent oxidoreductase" evidence="4">
    <location>
        <begin position="5"/>
        <end position="105"/>
    </location>
</feature>
<keyword evidence="3" id="KW-0560">Oxidoreductase</keyword>
<evidence type="ECO:0000256" key="1">
    <source>
        <dbReference type="ARBA" id="ARBA00006515"/>
    </source>
</evidence>
<dbReference type="PANTHER" id="PTHR43150:SF2">
    <property type="entry name" value="HYPERKINETIC, ISOFORM M"/>
    <property type="match status" value="1"/>
</dbReference>
<dbReference type="OrthoDB" id="2310150at2759"/>
<accession>A0A8K1FGN1</accession>
<protein>
    <recommendedName>
        <fullName evidence="4">NADP-dependent oxidoreductase domain-containing protein</fullName>
    </recommendedName>
</protein>
<dbReference type="Pfam" id="PF00248">
    <property type="entry name" value="Aldo_ket_red"/>
    <property type="match status" value="1"/>
</dbReference>
<evidence type="ECO:0000313" key="5">
    <source>
        <dbReference type="EMBL" id="TMW58877.1"/>
    </source>
</evidence>
<evidence type="ECO:0000313" key="6">
    <source>
        <dbReference type="Proteomes" id="UP000794436"/>
    </source>
</evidence>
<dbReference type="Proteomes" id="UP000794436">
    <property type="component" value="Unassembled WGS sequence"/>
</dbReference>
<dbReference type="InterPro" id="IPR005399">
    <property type="entry name" value="K_chnl_volt-dep_bsu_KCNAB-rel"/>
</dbReference>
<organism evidence="5 6">
    <name type="scientific">Pythium oligandrum</name>
    <name type="common">Mycoparasitic fungus</name>
    <dbReference type="NCBI Taxonomy" id="41045"/>
    <lineage>
        <taxon>Eukaryota</taxon>
        <taxon>Sar</taxon>
        <taxon>Stramenopiles</taxon>
        <taxon>Oomycota</taxon>
        <taxon>Peronosporomycetes</taxon>
        <taxon>Pythiales</taxon>
        <taxon>Pythiaceae</taxon>
        <taxon>Pythium</taxon>
    </lineage>
</organism>